<evidence type="ECO:0000256" key="8">
    <source>
        <dbReference type="ARBA" id="ARBA00023242"/>
    </source>
</evidence>
<dbReference type="InterPro" id="IPR051497">
    <property type="entry name" value="Dev/Hematopoietic_TF"/>
</dbReference>
<reference evidence="12 13" key="1">
    <citation type="submission" date="2018-11" db="EMBL/GenBank/DDBJ databases">
        <authorList>
            <consortium name="Pathogen Informatics"/>
        </authorList>
    </citation>
    <scope>NUCLEOTIDE SEQUENCE [LARGE SCALE GENOMIC DNA]</scope>
</reference>
<evidence type="ECO:0000256" key="1">
    <source>
        <dbReference type="ARBA" id="ARBA00004123"/>
    </source>
</evidence>
<dbReference type="GO" id="GO:0000978">
    <property type="term" value="F:RNA polymerase II cis-regulatory region sequence-specific DNA binding"/>
    <property type="evidence" value="ECO:0007669"/>
    <property type="project" value="TreeGrafter"/>
</dbReference>
<name>A0A3P7LZB4_DIBLA</name>
<dbReference type="InterPro" id="IPR036236">
    <property type="entry name" value="Znf_C2H2_sf"/>
</dbReference>
<feature type="domain" description="C2H2-type" evidence="11">
    <location>
        <begin position="265"/>
        <end position="294"/>
    </location>
</feature>
<dbReference type="PROSITE" id="PS00028">
    <property type="entry name" value="ZINC_FINGER_C2H2_1"/>
    <property type="match status" value="2"/>
</dbReference>
<organism evidence="12 13">
    <name type="scientific">Dibothriocephalus latus</name>
    <name type="common">Fish tapeworm</name>
    <name type="synonym">Diphyllobothrium latum</name>
    <dbReference type="NCBI Taxonomy" id="60516"/>
    <lineage>
        <taxon>Eukaryota</taxon>
        <taxon>Metazoa</taxon>
        <taxon>Spiralia</taxon>
        <taxon>Lophotrochozoa</taxon>
        <taxon>Platyhelminthes</taxon>
        <taxon>Cestoda</taxon>
        <taxon>Eucestoda</taxon>
        <taxon>Diphyllobothriidea</taxon>
        <taxon>Diphyllobothriidae</taxon>
        <taxon>Dibothriocephalus</taxon>
    </lineage>
</organism>
<dbReference type="EMBL" id="UYRU01051538">
    <property type="protein sequence ID" value="VDN11481.1"/>
    <property type="molecule type" value="Genomic_DNA"/>
</dbReference>
<sequence>MSTSLQLSNSDNFGVDESKVISTDVDGVGFKVDLLAGRSSEKEMNCGSDSESSSEEDEEEEEEDTSEDEREIANNPVLKERLRHLDKYASSFRYNAGLSCTEPATAVTATENLVTDCISTPMSENCLPISRQGDANTMHSPSAPSVSCNGPSIKVPSSPAKNPAFSSSYSILSIGGSIDSAYNGKSKSHLFNAPPPFAESEFENPSLNSNCENSAAGDADDYDTLLSGTGLINAFGEKLFIFLFFTICFYSEIIGREFCDSEKKYHCHWPDCQRRFRNKDTLTLHYHKHTGENPFRCDLCSFTCHEKTFLVEHYHQQHSKDARGGGQSRSGSVLSPGSSPYDPAHRPLPLPPIL</sequence>
<accession>A0A3P7LZB4</accession>
<feature type="non-terminal residue" evidence="12">
    <location>
        <position position="354"/>
    </location>
</feature>
<keyword evidence="6" id="KW-0805">Transcription regulation</keyword>
<dbReference type="Proteomes" id="UP000281553">
    <property type="component" value="Unassembled WGS sequence"/>
</dbReference>
<keyword evidence="8" id="KW-0539">Nucleus</keyword>
<dbReference type="PANTHER" id="PTHR45993:SF6">
    <property type="entry name" value="C2H2-TYPE DOMAIN-CONTAINING PROTEIN"/>
    <property type="match status" value="1"/>
</dbReference>
<dbReference type="AlphaFoldDB" id="A0A3P7LZB4"/>
<evidence type="ECO:0000256" key="6">
    <source>
        <dbReference type="ARBA" id="ARBA00023015"/>
    </source>
</evidence>
<evidence type="ECO:0000256" key="7">
    <source>
        <dbReference type="ARBA" id="ARBA00023163"/>
    </source>
</evidence>
<dbReference type="InterPro" id="IPR013087">
    <property type="entry name" value="Znf_C2H2_type"/>
</dbReference>
<evidence type="ECO:0000256" key="9">
    <source>
        <dbReference type="PROSITE-ProRule" id="PRU00042"/>
    </source>
</evidence>
<dbReference type="PANTHER" id="PTHR45993">
    <property type="entry name" value="B-CELL LYMPHOMA/LEUKEMIA 11"/>
    <property type="match status" value="1"/>
</dbReference>
<evidence type="ECO:0000256" key="10">
    <source>
        <dbReference type="SAM" id="MobiDB-lite"/>
    </source>
</evidence>
<evidence type="ECO:0000256" key="3">
    <source>
        <dbReference type="ARBA" id="ARBA00022737"/>
    </source>
</evidence>
<dbReference type="GO" id="GO:0003700">
    <property type="term" value="F:DNA-binding transcription factor activity"/>
    <property type="evidence" value="ECO:0007669"/>
    <property type="project" value="TreeGrafter"/>
</dbReference>
<evidence type="ECO:0000256" key="4">
    <source>
        <dbReference type="ARBA" id="ARBA00022771"/>
    </source>
</evidence>
<keyword evidence="5" id="KW-0862">Zinc</keyword>
<keyword evidence="4 9" id="KW-0863">Zinc-finger</keyword>
<dbReference type="GO" id="GO:0008270">
    <property type="term" value="F:zinc ion binding"/>
    <property type="evidence" value="ECO:0007669"/>
    <property type="project" value="UniProtKB-KW"/>
</dbReference>
<comment type="subcellular location">
    <subcellularLocation>
        <location evidence="1">Nucleus</location>
    </subcellularLocation>
</comment>
<dbReference type="GO" id="GO:0006357">
    <property type="term" value="P:regulation of transcription by RNA polymerase II"/>
    <property type="evidence" value="ECO:0007669"/>
    <property type="project" value="TreeGrafter"/>
</dbReference>
<gene>
    <name evidence="12" type="ORF">DILT_LOCUS7312</name>
</gene>
<dbReference type="SUPFAM" id="SSF57667">
    <property type="entry name" value="beta-beta-alpha zinc fingers"/>
    <property type="match status" value="1"/>
</dbReference>
<feature type="region of interest" description="Disordered" evidence="10">
    <location>
        <begin position="40"/>
        <end position="78"/>
    </location>
</feature>
<feature type="compositionally biased region" description="Low complexity" evidence="10">
    <location>
        <begin position="329"/>
        <end position="340"/>
    </location>
</feature>
<keyword evidence="2" id="KW-0479">Metal-binding</keyword>
<dbReference type="PROSITE" id="PS50157">
    <property type="entry name" value="ZINC_FINGER_C2H2_2"/>
    <property type="match status" value="1"/>
</dbReference>
<keyword evidence="3" id="KW-0677">Repeat</keyword>
<evidence type="ECO:0000256" key="2">
    <source>
        <dbReference type="ARBA" id="ARBA00022723"/>
    </source>
</evidence>
<dbReference type="OrthoDB" id="6271419at2759"/>
<dbReference type="Gene3D" id="3.30.160.60">
    <property type="entry name" value="Classic Zinc Finger"/>
    <property type="match status" value="1"/>
</dbReference>
<protein>
    <recommendedName>
        <fullName evidence="11">C2H2-type domain-containing protein</fullName>
    </recommendedName>
</protein>
<evidence type="ECO:0000313" key="13">
    <source>
        <dbReference type="Proteomes" id="UP000281553"/>
    </source>
</evidence>
<keyword evidence="13" id="KW-1185">Reference proteome</keyword>
<proteinExistence type="predicted"/>
<evidence type="ECO:0000259" key="11">
    <source>
        <dbReference type="PROSITE" id="PS50157"/>
    </source>
</evidence>
<evidence type="ECO:0000313" key="12">
    <source>
        <dbReference type="EMBL" id="VDN11481.1"/>
    </source>
</evidence>
<keyword evidence="7" id="KW-0804">Transcription</keyword>
<dbReference type="SMART" id="SM00355">
    <property type="entry name" value="ZnF_C2H2"/>
    <property type="match status" value="2"/>
</dbReference>
<feature type="compositionally biased region" description="Acidic residues" evidence="10">
    <location>
        <begin position="52"/>
        <end position="70"/>
    </location>
</feature>
<dbReference type="GO" id="GO:0005634">
    <property type="term" value="C:nucleus"/>
    <property type="evidence" value="ECO:0007669"/>
    <property type="project" value="UniProtKB-SubCell"/>
</dbReference>
<feature type="region of interest" description="Disordered" evidence="10">
    <location>
        <begin position="320"/>
        <end position="354"/>
    </location>
</feature>
<evidence type="ECO:0000256" key="5">
    <source>
        <dbReference type="ARBA" id="ARBA00022833"/>
    </source>
</evidence>